<dbReference type="EMBL" id="CADCXU010035582">
    <property type="protein sequence ID" value="CAB0020698.1"/>
    <property type="molecule type" value="Genomic_DNA"/>
</dbReference>
<keyword evidence="1" id="KW-0472">Membrane</keyword>
<evidence type="ECO:0000313" key="3">
    <source>
        <dbReference type="Proteomes" id="UP000479000"/>
    </source>
</evidence>
<reference evidence="2 3" key="1">
    <citation type="submission" date="2020-02" db="EMBL/GenBank/DDBJ databases">
        <authorList>
            <person name="Ferguson B K."/>
        </authorList>
    </citation>
    <scope>NUCLEOTIDE SEQUENCE [LARGE SCALE GENOMIC DNA]</scope>
</reference>
<sequence length="167" mass="19355">MTRYPVLHTCGDALEFFHKQNKLPVYDFRWTYSLVPVLKQKKLQLLTQRATMTSCLCCWHMKKKAIPLLLLLLLQHQQQQSNRLYLTLLIQVTKNQSKKNLPLVYPLIFCKKYPSRTAGSNAGPICPELMLSGHNETASIRHHLIVHQCAPVVLLFLIFIFEITDIL</sequence>
<organism evidence="2 3">
    <name type="scientific">Nesidiocoris tenuis</name>
    <dbReference type="NCBI Taxonomy" id="355587"/>
    <lineage>
        <taxon>Eukaryota</taxon>
        <taxon>Metazoa</taxon>
        <taxon>Ecdysozoa</taxon>
        <taxon>Arthropoda</taxon>
        <taxon>Hexapoda</taxon>
        <taxon>Insecta</taxon>
        <taxon>Pterygota</taxon>
        <taxon>Neoptera</taxon>
        <taxon>Paraneoptera</taxon>
        <taxon>Hemiptera</taxon>
        <taxon>Heteroptera</taxon>
        <taxon>Panheteroptera</taxon>
        <taxon>Cimicomorpha</taxon>
        <taxon>Miridae</taxon>
        <taxon>Dicyphina</taxon>
        <taxon>Nesidiocoris</taxon>
    </lineage>
</organism>
<proteinExistence type="predicted"/>
<dbReference type="Proteomes" id="UP000479000">
    <property type="component" value="Unassembled WGS sequence"/>
</dbReference>
<evidence type="ECO:0000256" key="1">
    <source>
        <dbReference type="SAM" id="Phobius"/>
    </source>
</evidence>
<feature type="transmembrane region" description="Helical" evidence="1">
    <location>
        <begin position="144"/>
        <end position="164"/>
    </location>
</feature>
<evidence type="ECO:0000313" key="2">
    <source>
        <dbReference type="EMBL" id="CAB0020698.1"/>
    </source>
</evidence>
<keyword evidence="1" id="KW-0812">Transmembrane</keyword>
<keyword evidence="1" id="KW-1133">Transmembrane helix</keyword>
<dbReference type="AlphaFoldDB" id="A0A6H5HRJ8"/>
<keyword evidence="3" id="KW-1185">Reference proteome</keyword>
<name>A0A6H5HRJ8_9HEMI</name>
<protein>
    <submittedName>
        <fullName evidence="2">Uncharacterized protein</fullName>
    </submittedName>
</protein>
<accession>A0A6H5HRJ8</accession>
<gene>
    <name evidence="2" type="ORF">NTEN_LOCUS24269</name>
</gene>